<organism evidence="8 9">
    <name type="scientific">Aquipseudomonas ullengensis</name>
    <dbReference type="NCBI Taxonomy" id="2759166"/>
    <lineage>
        <taxon>Bacteria</taxon>
        <taxon>Pseudomonadati</taxon>
        <taxon>Pseudomonadota</taxon>
        <taxon>Gammaproteobacteria</taxon>
        <taxon>Pseudomonadales</taxon>
        <taxon>Pseudomonadaceae</taxon>
        <taxon>Aquipseudomonas</taxon>
    </lineage>
</organism>
<comment type="similarity">
    <text evidence="2">Belongs to the OmpP1/FadL family.</text>
</comment>
<gene>
    <name evidence="8" type="ORF">H3H51_00825</name>
</gene>
<sequence length="439" mass="47715">MSAKHLRCNLSARHQLSALALGVVGLLGTAGQAWAGGIMIYEAGQEGTGLANAGAAVLATDPSILMNNPAGISQLKGTQVNVNAQVILGDLQFSRDDDNTFGGNEGGNSLEYIPGSSFFISHQLEDQRTSIGFGMYGNFGLALDYDDDWAGRYFTQESAIMGVSFQPTFAYQVTDDLSLGFGPRLMYGYFRTEVAVNNNVLGLGNADDGQLRYKDEDWGAGVNLGLLYNLNERTKLGLAYTSKIDLEFEDSPELKDITNPLLNLALNRVGIDQLQLDMSVPQTALASLSYQLGSQWTLLGSVGWQDWSEFGKIGVEVDTNAAGTSTGVDRQYKDTWHVSVGAQNQISRKLRWNMGVGYDSSAVEDDDRTVDNPMNEAWRLATGFNYELEEGLDLTMSYTLIWLGDMDVQQTKSRSGGSVSGEYANSALHVLGGGMIWRF</sequence>
<dbReference type="PANTHER" id="PTHR35093:SF8">
    <property type="entry name" value="OUTER MEMBRANE PROTEIN NMB0088-RELATED"/>
    <property type="match status" value="1"/>
</dbReference>
<evidence type="ECO:0000256" key="3">
    <source>
        <dbReference type="ARBA" id="ARBA00022452"/>
    </source>
</evidence>
<evidence type="ECO:0000256" key="7">
    <source>
        <dbReference type="ARBA" id="ARBA00023237"/>
    </source>
</evidence>
<dbReference type="Gene3D" id="2.40.160.60">
    <property type="entry name" value="Outer membrane protein transport protein (OMPP1/FadL/TodX)"/>
    <property type="match status" value="1"/>
</dbReference>
<evidence type="ECO:0000256" key="1">
    <source>
        <dbReference type="ARBA" id="ARBA00004571"/>
    </source>
</evidence>
<dbReference type="PANTHER" id="PTHR35093">
    <property type="entry name" value="OUTER MEMBRANE PROTEIN NMB0088-RELATED"/>
    <property type="match status" value="1"/>
</dbReference>
<keyword evidence="3" id="KW-1134">Transmembrane beta strand</keyword>
<dbReference type="Proteomes" id="UP000542720">
    <property type="component" value="Unassembled WGS sequence"/>
</dbReference>
<name>A0A7W4LI02_9GAMM</name>
<dbReference type="SUPFAM" id="SSF56935">
    <property type="entry name" value="Porins"/>
    <property type="match status" value="1"/>
</dbReference>
<protein>
    <submittedName>
        <fullName evidence="8">Transporter</fullName>
    </submittedName>
</protein>
<comment type="subcellular location">
    <subcellularLocation>
        <location evidence="1">Cell outer membrane</location>
        <topology evidence="1">Multi-pass membrane protein</topology>
    </subcellularLocation>
</comment>
<reference evidence="8 9" key="1">
    <citation type="submission" date="2020-08" db="EMBL/GenBank/DDBJ databases">
        <authorList>
            <person name="Kim C.M."/>
        </authorList>
    </citation>
    <scope>NUCLEOTIDE SEQUENCE [LARGE SCALE GENOMIC DNA]</scope>
    <source>
        <strain evidence="8 9">UL070</strain>
    </source>
</reference>
<dbReference type="GO" id="GO:0009279">
    <property type="term" value="C:cell outer membrane"/>
    <property type="evidence" value="ECO:0007669"/>
    <property type="project" value="UniProtKB-SubCell"/>
</dbReference>
<dbReference type="RefSeq" id="WP_183087120.1">
    <property type="nucleotide sequence ID" value="NZ_JACJUD010000001.1"/>
</dbReference>
<keyword evidence="5" id="KW-0732">Signal</keyword>
<dbReference type="InterPro" id="IPR005017">
    <property type="entry name" value="OMPP1/FadL/TodX"/>
</dbReference>
<keyword evidence="9" id="KW-1185">Reference proteome</keyword>
<comment type="caution">
    <text evidence="8">The sequence shown here is derived from an EMBL/GenBank/DDBJ whole genome shotgun (WGS) entry which is preliminary data.</text>
</comment>
<dbReference type="EMBL" id="JACJUD010000001">
    <property type="protein sequence ID" value="MBB2493538.1"/>
    <property type="molecule type" value="Genomic_DNA"/>
</dbReference>
<evidence type="ECO:0000256" key="5">
    <source>
        <dbReference type="ARBA" id="ARBA00022729"/>
    </source>
</evidence>
<evidence type="ECO:0000256" key="6">
    <source>
        <dbReference type="ARBA" id="ARBA00023136"/>
    </source>
</evidence>
<evidence type="ECO:0000313" key="8">
    <source>
        <dbReference type="EMBL" id="MBB2493538.1"/>
    </source>
</evidence>
<accession>A0A7W4LI02</accession>
<dbReference type="AlphaFoldDB" id="A0A7W4LI02"/>
<dbReference type="GO" id="GO:0015483">
    <property type="term" value="F:long-chain fatty acid transporting porin activity"/>
    <property type="evidence" value="ECO:0007669"/>
    <property type="project" value="TreeGrafter"/>
</dbReference>
<keyword evidence="4" id="KW-0812">Transmembrane</keyword>
<evidence type="ECO:0000256" key="4">
    <source>
        <dbReference type="ARBA" id="ARBA00022692"/>
    </source>
</evidence>
<keyword evidence="7" id="KW-0998">Cell outer membrane</keyword>
<proteinExistence type="inferred from homology"/>
<dbReference type="Pfam" id="PF03349">
    <property type="entry name" value="Toluene_X"/>
    <property type="match status" value="1"/>
</dbReference>
<keyword evidence="6" id="KW-0472">Membrane</keyword>
<evidence type="ECO:0000256" key="2">
    <source>
        <dbReference type="ARBA" id="ARBA00008163"/>
    </source>
</evidence>
<evidence type="ECO:0000313" key="9">
    <source>
        <dbReference type="Proteomes" id="UP000542720"/>
    </source>
</evidence>